<evidence type="ECO:0000259" key="1">
    <source>
        <dbReference type="Pfam" id="PF08241"/>
    </source>
</evidence>
<reference evidence="3 4" key="1">
    <citation type="journal article" date="2019" name="Nat. Plants">
        <title>Stout camphor tree genome fills gaps in understanding of flowering plant genome evolution.</title>
        <authorList>
            <person name="Chaw S.M."/>
            <person name="Liu Y.C."/>
            <person name="Wu Y.W."/>
            <person name="Wang H.Y."/>
            <person name="Lin C.I."/>
            <person name="Wu C.S."/>
            <person name="Ke H.M."/>
            <person name="Chang L.Y."/>
            <person name="Hsu C.Y."/>
            <person name="Yang H.T."/>
            <person name="Sudianto E."/>
            <person name="Hsu M.H."/>
            <person name="Wu K.P."/>
            <person name="Wang L.N."/>
            <person name="Leebens-Mack J.H."/>
            <person name="Tsai I.J."/>
        </authorList>
    </citation>
    <scope>NUCLEOTIDE SEQUENCE [LARGE SCALE GENOMIC DNA]</scope>
    <source>
        <strain evidence="4">cv. Chaw 1501</strain>
        <tissue evidence="3">Young leaves</tissue>
    </source>
</reference>
<dbReference type="PANTHER" id="PTHR44843">
    <property type="entry name" value="METHYLTRANSFERASE"/>
    <property type="match status" value="1"/>
</dbReference>
<evidence type="ECO:0000313" key="4">
    <source>
        <dbReference type="Proteomes" id="UP000283530"/>
    </source>
</evidence>
<feature type="domain" description="DUF7870" evidence="2">
    <location>
        <begin position="411"/>
        <end position="504"/>
    </location>
</feature>
<proteinExistence type="predicted"/>
<dbReference type="OrthoDB" id="10006218at2759"/>
<evidence type="ECO:0000259" key="2">
    <source>
        <dbReference type="Pfam" id="PF25276"/>
    </source>
</evidence>
<organism evidence="3 4">
    <name type="scientific">Cinnamomum micranthum f. kanehirae</name>
    <dbReference type="NCBI Taxonomy" id="337451"/>
    <lineage>
        <taxon>Eukaryota</taxon>
        <taxon>Viridiplantae</taxon>
        <taxon>Streptophyta</taxon>
        <taxon>Embryophyta</taxon>
        <taxon>Tracheophyta</taxon>
        <taxon>Spermatophyta</taxon>
        <taxon>Magnoliopsida</taxon>
        <taxon>Magnoliidae</taxon>
        <taxon>Laurales</taxon>
        <taxon>Lauraceae</taxon>
        <taxon>Cinnamomum</taxon>
    </lineage>
</organism>
<dbReference type="AlphaFoldDB" id="A0A443NRW5"/>
<dbReference type="Pfam" id="PF25276">
    <property type="entry name" value="DUF7870"/>
    <property type="match status" value="2"/>
</dbReference>
<sequence length="504" mass="56535">MGPATKPVSLRNLLLRLLLVGVFLLLLLPFVYVFTVQSSGAVESFSFIRLGGRIDVATTTAAAAVVRSVGSPPSNPLWTTREWRRTVDFYKSVFEDLIADGYLSPSSKCLSVGTVAGQDVFALKEIGVPDAVGIAKKPQPPLVIRGDAVRHPFGGDTFDFIFSAGVDGVLRPGDVAAEICRTLKPEGFFVVHTSSAKDLYSLNSFIDLFDCCRLVRSREINGPDSSDLREIVLKKENPTALSHEGENPDANSENKCLVEGHKRELVWNAEPLITEEPLKPWITLKKNLGNIRYLPSMADLSFKRKYVYIDVGSRSYGSSIGSWFKKQYPKQNRTFDIYAIEADQAFHDEYRSRKGINLVPYAAWIRNETLLFEVSRGRKTGETGRRIGRGMGRIRPSEPSASIGVDVDRIQGFDFANWLKSRVSKKDFVVMKMDVEGTEFDLIPKLFETGAICLIDELFLECHYNRWQSCCPGVRSSKYPKTYNQCLDLFSSLRESGVLVHQWW</sequence>
<evidence type="ECO:0000313" key="3">
    <source>
        <dbReference type="EMBL" id="RWR81264.1"/>
    </source>
</evidence>
<keyword evidence="3" id="KW-0489">Methyltransferase</keyword>
<dbReference type="GO" id="GO:0008757">
    <property type="term" value="F:S-adenosylmethionine-dependent methyltransferase activity"/>
    <property type="evidence" value="ECO:0007669"/>
    <property type="project" value="InterPro"/>
</dbReference>
<dbReference type="InterPro" id="IPR029063">
    <property type="entry name" value="SAM-dependent_MTases_sf"/>
</dbReference>
<feature type="domain" description="Methyltransferase type 11" evidence="1">
    <location>
        <begin position="137"/>
        <end position="191"/>
    </location>
</feature>
<keyword evidence="4" id="KW-1185">Reference proteome</keyword>
<accession>A0A443NRW5</accession>
<dbReference type="STRING" id="337451.A0A443NRW5"/>
<gene>
    <name evidence="3" type="ORF">CKAN_00994000</name>
</gene>
<dbReference type="EMBL" id="QPKB01000003">
    <property type="protein sequence ID" value="RWR81264.1"/>
    <property type="molecule type" value="Genomic_DNA"/>
</dbReference>
<dbReference type="Gene3D" id="3.40.50.150">
    <property type="entry name" value="Vaccinia Virus protein VP39"/>
    <property type="match status" value="2"/>
</dbReference>
<dbReference type="Pfam" id="PF08241">
    <property type="entry name" value="Methyltransf_11"/>
    <property type="match status" value="1"/>
</dbReference>
<dbReference type="InterPro" id="IPR057192">
    <property type="entry name" value="DUF7870"/>
</dbReference>
<dbReference type="PANTHER" id="PTHR44843:SF14">
    <property type="entry name" value="METHYLTRANSFERASE TYPE 11 DOMAIN-CONTAINING PROTEIN"/>
    <property type="match status" value="1"/>
</dbReference>
<protein>
    <submittedName>
        <fullName evidence="3">Methyltransferase FkbM</fullName>
    </submittedName>
</protein>
<dbReference type="Proteomes" id="UP000283530">
    <property type="component" value="Unassembled WGS sequence"/>
</dbReference>
<dbReference type="GO" id="GO:0032259">
    <property type="term" value="P:methylation"/>
    <property type="evidence" value="ECO:0007669"/>
    <property type="project" value="UniProtKB-KW"/>
</dbReference>
<keyword evidence="3" id="KW-0808">Transferase</keyword>
<dbReference type="InterPro" id="IPR013216">
    <property type="entry name" value="Methyltransf_11"/>
</dbReference>
<dbReference type="SUPFAM" id="SSF53335">
    <property type="entry name" value="S-adenosyl-L-methionine-dependent methyltransferases"/>
    <property type="match status" value="2"/>
</dbReference>
<name>A0A443NRW5_9MAGN</name>
<feature type="domain" description="DUF7870" evidence="2">
    <location>
        <begin position="270"/>
        <end position="366"/>
    </location>
</feature>
<comment type="caution">
    <text evidence="3">The sequence shown here is derived from an EMBL/GenBank/DDBJ whole genome shotgun (WGS) entry which is preliminary data.</text>
</comment>